<keyword evidence="2 5" id="KW-0812">Transmembrane</keyword>
<proteinExistence type="predicted"/>
<evidence type="ECO:0000256" key="5">
    <source>
        <dbReference type="SAM" id="Phobius"/>
    </source>
</evidence>
<dbReference type="Pfam" id="PF09685">
    <property type="entry name" value="MamF_MmsF"/>
    <property type="match status" value="1"/>
</dbReference>
<gene>
    <name evidence="6" type="ORF">COO91_04569</name>
</gene>
<name>A0A2K8ST13_9NOSO</name>
<evidence type="ECO:0000256" key="1">
    <source>
        <dbReference type="ARBA" id="ARBA00004141"/>
    </source>
</evidence>
<dbReference type="OrthoDB" id="425405at2"/>
<feature type="transmembrane region" description="Helical" evidence="5">
    <location>
        <begin position="86"/>
        <end position="104"/>
    </location>
</feature>
<keyword evidence="4 5" id="KW-0472">Membrane</keyword>
<protein>
    <recommendedName>
        <fullName evidence="8">DUF4870 domain-containing protein</fullName>
    </recommendedName>
</protein>
<feature type="transmembrane region" description="Helical" evidence="5">
    <location>
        <begin position="12"/>
        <end position="36"/>
    </location>
</feature>
<feature type="transmembrane region" description="Helical" evidence="5">
    <location>
        <begin position="56"/>
        <end position="79"/>
    </location>
</feature>
<reference evidence="6 7" key="1">
    <citation type="submission" date="2017-11" db="EMBL/GenBank/DDBJ databases">
        <title>Complete genome of a free-living desiccation-tolerant cyanobacterium and its photosynthetic adaptation to extreme terrestrial habitat.</title>
        <authorList>
            <person name="Shang J."/>
        </authorList>
    </citation>
    <scope>NUCLEOTIDE SEQUENCE [LARGE SCALE GENOMIC DNA]</scope>
    <source>
        <strain evidence="6 7">CCNUN1</strain>
    </source>
</reference>
<dbReference type="KEGG" id="nfl:COO91_04569"/>
<dbReference type="EMBL" id="CP024785">
    <property type="protein sequence ID" value="AUB38599.1"/>
    <property type="molecule type" value="Genomic_DNA"/>
</dbReference>
<evidence type="ECO:0000256" key="2">
    <source>
        <dbReference type="ARBA" id="ARBA00022692"/>
    </source>
</evidence>
<evidence type="ECO:0008006" key="8">
    <source>
        <dbReference type="Google" id="ProtNLM"/>
    </source>
</evidence>
<dbReference type="RefSeq" id="WP_100899869.1">
    <property type="nucleotide sequence ID" value="NZ_CAWNNC010000001.1"/>
</dbReference>
<evidence type="ECO:0000313" key="7">
    <source>
        <dbReference type="Proteomes" id="UP000232003"/>
    </source>
</evidence>
<keyword evidence="7" id="KW-1185">Reference proteome</keyword>
<evidence type="ECO:0000256" key="3">
    <source>
        <dbReference type="ARBA" id="ARBA00022989"/>
    </source>
</evidence>
<sequence length="119" mass="13413">MYDTDKRKLLSVLSHGAIFLSTTLVSVGIPIAILFVSDDPVVKENAKESINFHFNVWLYGGILGALFFLFGWLVLPLLLLGPLAGLGYLLHWGLTIWALIKVFGNPDIPFRYPYIFRVF</sequence>
<comment type="subcellular location">
    <subcellularLocation>
        <location evidence="1">Membrane</location>
        <topology evidence="1">Multi-pass membrane protein</topology>
    </subcellularLocation>
</comment>
<evidence type="ECO:0000256" key="4">
    <source>
        <dbReference type="ARBA" id="ARBA00023136"/>
    </source>
</evidence>
<dbReference type="AlphaFoldDB" id="A0A2K8ST13"/>
<keyword evidence="3 5" id="KW-1133">Transmembrane helix</keyword>
<dbReference type="Proteomes" id="UP000232003">
    <property type="component" value="Chromosome"/>
</dbReference>
<organism evidence="6 7">
    <name type="scientific">Nostoc flagelliforme CCNUN1</name>
    <dbReference type="NCBI Taxonomy" id="2038116"/>
    <lineage>
        <taxon>Bacteria</taxon>
        <taxon>Bacillati</taxon>
        <taxon>Cyanobacteriota</taxon>
        <taxon>Cyanophyceae</taxon>
        <taxon>Nostocales</taxon>
        <taxon>Nostocaceae</taxon>
        <taxon>Nostoc</taxon>
    </lineage>
</organism>
<accession>A0A2K8ST13</accession>
<evidence type="ECO:0000313" key="6">
    <source>
        <dbReference type="EMBL" id="AUB38599.1"/>
    </source>
</evidence>
<dbReference type="InterPro" id="IPR019109">
    <property type="entry name" value="MamF_MmsF"/>
</dbReference>